<evidence type="ECO:0000256" key="2">
    <source>
        <dbReference type="ARBA" id="ARBA00022729"/>
    </source>
</evidence>
<feature type="compositionally biased region" description="Low complexity" evidence="8">
    <location>
        <begin position="184"/>
        <end position="196"/>
    </location>
</feature>
<evidence type="ECO:0000256" key="8">
    <source>
        <dbReference type="SAM" id="MobiDB-lite"/>
    </source>
</evidence>
<feature type="compositionally biased region" description="Low complexity" evidence="8">
    <location>
        <begin position="347"/>
        <end position="361"/>
    </location>
</feature>
<dbReference type="PANTHER" id="PTHR21581">
    <property type="entry name" value="D-ALANYL-D-ALANINE CARBOXYPEPTIDASE"/>
    <property type="match status" value="1"/>
</dbReference>
<feature type="compositionally biased region" description="Low complexity" evidence="8">
    <location>
        <begin position="80"/>
        <end position="89"/>
    </location>
</feature>
<evidence type="ECO:0000256" key="1">
    <source>
        <dbReference type="ARBA" id="ARBA00007164"/>
    </source>
</evidence>
<comment type="similarity">
    <text evidence="1 7">Belongs to the peptidase S11 family.</text>
</comment>
<feature type="compositionally biased region" description="Low complexity" evidence="8">
    <location>
        <begin position="155"/>
        <end position="169"/>
    </location>
</feature>
<gene>
    <name evidence="10" type="ORF">ADK38_19945</name>
</gene>
<feature type="compositionally biased region" description="Low complexity" evidence="8">
    <location>
        <begin position="402"/>
        <end position="427"/>
    </location>
</feature>
<keyword evidence="4" id="KW-0133">Cell shape</keyword>
<feature type="compositionally biased region" description="Low complexity" evidence="8">
    <location>
        <begin position="35"/>
        <end position="71"/>
    </location>
</feature>
<reference evidence="10 11" key="1">
    <citation type="submission" date="2015-07" db="EMBL/GenBank/DDBJ databases">
        <authorList>
            <person name="Ju K.-S."/>
            <person name="Doroghazi J.R."/>
            <person name="Metcalf W.W."/>
        </authorList>
    </citation>
    <scope>NUCLEOTIDE SEQUENCE [LARGE SCALE GENOMIC DNA]</scope>
    <source>
        <strain evidence="10 11">NRRL B-3589</strain>
    </source>
</reference>
<evidence type="ECO:0000313" key="10">
    <source>
        <dbReference type="EMBL" id="KOG88410.1"/>
    </source>
</evidence>
<evidence type="ECO:0000256" key="6">
    <source>
        <dbReference type="ARBA" id="ARBA00023316"/>
    </source>
</evidence>
<evidence type="ECO:0000256" key="5">
    <source>
        <dbReference type="ARBA" id="ARBA00022984"/>
    </source>
</evidence>
<sequence>MAGESPDRSEQRKSSGETDPGARDPRVAVFRASDSESGSGADSGMDSGTGAKAGSTADAGPAAAQGPAGAGADEEHGTAPEEPGGARPAAGRDDAAGTGPASEEAEGVTGAKPAAADGPSGPSPDAGASSGTGAFSGTGASSGSSSGSASGGSAGAASGDEAGTAADAAPGRGEGAPPRDARLRAAVAAWVASAGAEGEDPEHPEHPERAEGQKEEAGKGAAGKEEEGSAADKAEKKAEKQAEQQTEGFDRPTAVFNTLRSDEPGRPDKPKGDSEGSEDPEGPKGAKGSEETAPKDRPTATLRRPLDRTTTTLKTLGPVGGAKTDAPEGGAGTKDNKDKGKGKDQDSAAPAASGTAPTPAAESDSERTSQFVPLRSADAPPVKPAQAKPVPPVPASVPPQPAAAQAAPAQPQAGAGQAGAAQAGAGQTMPPSERTTQQPLGEAPGGGQQMPLDLLAQLTNTPPPPETPVRTVVRRFKIWTPLVILLLIVFCVVQEVRPLPDPTLSLGAKKAYTFGGEKFQMPWPDQGQAAAKVVGVGDIGTFGPQKPVPTASVAKAMTAHLILRDHPLKKGAKGPKITIDAQAEKEGKSQDESVEPVKQGEQYTEYQMLQMLLIPSANNVARKLARWDAQSEEAFVKKMNDEAKRLGMTNTTYTDPSGFNSSTKSTAVDQTKLAEEAMKAPIFREIVGTPNVQNDPQLPRKLYNNNQLLMDYGTLGIKTGSSSPAGGALMWAAKRTIDGKERLIVGATMDQHAPGKLQNSLDLVLARTKPMIKAVQDALTSTVMVKKGDVVGTVDDGLGGKTPVVATKDLKGVGWPGLDAKLALDNGGKAVPHSAKAGTVVGELTVGTGPSEQKVPVALQKDLAEPSFGAKLTRFS</sequence>
<evidence type="ECO:0000256" key="4">
    <source>
        <dbReference type="ARBA" id="ARBA00022960"/>
    </source>
</evidence>
<feature type="compositionally biased region" description="Low complexity" evidence="8">
    <location>
        <begin position="110"/>
        <end position="148"/>
    </location>
</feature>
<protein>
    <recommendedName>
        <fullName evidence="9">Peptidase S11 D-alanyl-D-alanine carboxypeptidase A N-terminal domain-containing protein</fullName>
    </recommendedName>
</protein>
<name>A0ABR5J4S7_9ACTN</name>
<keyword evidence="3" id="KW-0378">Hydrolase</keyword>
<feature type="compositionally biased region" description="Pro residues" evidence="8">
    <location>
        <begin position="389"/>
        <end position="401"/>
    </location>
</feature>
<dbReference type="Pfam" id="PF00768">
    <property type="entry name" value="Peptidase_S11"/>
    <property type="match status" value="1"/>
</dbReference>
<evidence type="ECO:0000256" key="3">
    <source>
        <dbReference type="ARBA" id="ARBA00022801"/>
    </source>
</evidence>
<feature type="compositionally biased region" description="Basic and acidic residues" evidence="8">
    <location>
        <begin position="260"/>
        <end position="274"/>
    </location>
</feature>
<feature type="domain" description="Peptidase S11 D-alanyl-D-alanine carboxypeptidase A N-terminal" evidence="9">
    <location>
        <begin position="545"/>
        <end position="736"/>
    </location>
</feature>
<feature type="compositionally biased region" description="Polar residues" evidence="8">
    <location>
        <begin position="429"/>
        <end position="439"/>
    </location>
</feature>
<feature type="compositionally biased region" description="Low complexity" evidence="8">
    <location>
        <begin position="299"/>
        <end position="316"/>
    </location>
</feature>
<keyword evidence="6" id="KW-0961">Cell wall biogenesis/degradation</keyword>
<evidence type="ECO:0000256" key="7">
    <source>
        <dbReference type="RuleBase" id="RU004016"/>
    </source>
</evidence>
<dbReference type="EMBL" id="LGUT01001702">
    <property type="protein sequence ID" value="KOG88410.1"/>
    <property type="molecule type" value="Genomic_DNA"/>
</dbReference>
<proteinExistence type="inferred from homology"/>
<feature type="compositionally biased region" description="Basic and acidic residues" evidence="8">
    <location>
        <begin position="281"/>
        <end position="298"/>
    </location>
</feature>
<dbReference type="Proteomes" id="UP000037020">
    <property type="component" value="Unassembled WGS sequence"/>
</dbReference>
<evidence type="ECO:0000313" key="11">
    <source>
        <dbReference type="Proteomes" id="UP000037020"/>
    </source>
</evidence>
<dbReference type="PRINTS" id="PR00725">
    <property type="entry name" value="DADACBPTASE1"/>
</dbReference>
<feature type="compositionally biased region" description="Basic and acidic residues" evidence="8">
    <location>
        <begin position="334"/>
        <end position="346"/>
    </location>
</feature>
<evidence type="ECO:0000259" key="9">
    <source>
        <dbReference type="Pfam" id="PF00768"/>
    </source>
</evidence>
<comment type="caution">
    <text evidence="10">The sequence shown here is derived from an EMBL/GenBank/DDBJ whole genome shotgun (WGS) entry which is preliminary data.</text>
</comment>
<dbReference type="InterPro" id="IPR001967">
    <property type="entry name" value="Peptidase_S11_N"/>
</dbReference>
<dbReference type="PANTHER" id="PTHR21581:SF33">
    <property type="entry name" value="D-ALANYL-D-ALANINE CARBOXYPEPTIDASE DACB"/>
    <property type="match status" value="1"/>
</dbReference>
<keyword evidence="11" id="KW-1185">Reference proteome</keyword>
<feature type="region of interest" description="Disordered" evidence="8">
    <location>
        <begin position="1"/>
        <end position="450"/>
    </location>
</feature>
<organism evidence="10 11">
    <name type="scientific">Streptomyces varsoviensis</name>
    <dbReference type="NCBI Taxonomy" id="67373"/>
    <lineage>
        <taxon>Bacteria</taxon>
        <taxon>Bacillati</taxon>
        <taxon>Actinomycetota</taxon>
        <taxon>Actinomycetes</taxon>
        <taxon>Kitasatosporales</taxon>
        <taxon>Streptomycetaceae</taxon>
        <taxon>Streptomyces</taxon>
    </lineage>
</organism>
<dbReference type="InterPro" id="IPR012338">
    <property type="entry name" value="Beta-lactam/transpept-like"/>
</dbReference>
<feature type="compositionally biased region" description="Basic and acidic residues" evidence="8">
    <location>
        <begin position="1"/>
        <end position="26"/>
    </location>
</feature>
<keyword evidence="2" id="KW-0732">Signal</keyword>
<accession>A0ABR5J4S7</accession>
<feature type="compositionally biased region" description="Basic and acidic residues" evidence="8">
    <location>
        <begin position="201"/>
        <end position="242"/>
    </location>
</feature>
<dbReference type="InterPro" id="IPR018044">
    <property type="entry name" value="Peptidase_S11"/>
</dbReference>
<keyword evidence="5" id="KW-0573">Peptidoglycan synthesis</keyword>
<dbReference type="Gene3D" id="3.40.710.10">
    <property type="entry name" value="DD-peptidase/beta-lactamase superfamily"/>
    <property type="match status" value="1"/>
</dbReference>
<dbReference type="SUPFAM" id="SSF56601">
    <property type="entry name" value="beta-lactamase/transpeptidase-like"/>
    <property type="match status" value="1"/>
</dbReference>